<organism evidence="1 2">
    <name type="scientific">Acinetobacter bereziniae</name>
    <name type="common">Acinetobacter genomosp. 10</name>
    <dbReference type="NCBI Taxonomy" id="106648"/>
    <lineage>
        <taxon>Bacteria</taxon>
        <taxon>Pseudomonadati</taxon>
        <taxon>Pseudomonadota</taxon>
        <taxon>Gammaproteobacteria</taxon>
        <taxon>Moraxellales</taxon>
        <taxon>Moraxellaceae</taxon>
        <taxon>Acinetobacter</taxon>
    </lineage>
</organism>
<name>A0A833PGT5_ACIBZ</name>
<evidence type="ECO:0000313" key="1">
    <source>
        <dbReference type="EMBL" id="KAF1026258.1"/>
    </source>
</evidence>
<proteinExistence type="predicted"/>
<evidence type="ECO:0000313" key="2">
    <source>
        <dbReference type="Proteomes" id="UP000490535"/>
    </source>
</evidence>
<dbReference type="AlphaFoldDB" id="A0A833PGT5"/>
<dbReference type="Proteomes" id="UP000490535">
    <property type="component" value="Unassembled WGS sequence"/>
</dbReference>
<accession>A0A833PGT5</accession>
<dbReference type="EMBL" id="WNDP01000026">
    <property type="protein sequence ID" value="KAF1026258.1"/>
    <property type="molecule type" value="Genomic_DNA"/>
</dbReference>
<reference evidence="2" key="1">
    <citation type="journal article" date="2020" name="MBio">
        <title>Horizontal gene transfer to a defensive symbiont with a reduced genome amongst a multipartite beetle microbiome.</title>
        <authorList>
            <person name="Waterworth S.C."/>
            <person name="Florez L.V."/>
            <person name="Rees E.R."/>
            <person name="Hertweck C."/>
            <person name="Kaltenpoth M."/>
            <person name="Kwan J.C."/>
        </authorList>
    </citation>
    <scope>NUCLEOTIDE SEQUENCE [LARGE SCALE GENOMIC DNA]</scope>
</reference>
<sequence>MSSQFDAVTVRIKPNIHYKGRSISYVIECQDG</sequence>
<gene>
    <name evidence="1" type="ORF">GAK29_01395</name>
</gene>
<comment type="caution">
    <text evidence="1">The sequence shown here is derived from an EMBL/GenBank/DDBJ whole genome shotgun (WGS) entry which is preliminary data.</text>
</comment>
<protein>
    <submittedName>
        <fullName evidence="1">Uncharacterized protein</fullName>
    </submittedName>
</protein>